<dbReference type="EMBL" id="JAIWYP010000009">
    <property type="protein sequence ID" value="KAH3768692.1"/>
    <property type="molecule type" value="Genomic_DNA"/>
</dbReference>
<evidence type="ECO:0000313" key="1">
    <source>
        <dbReference type="EMBL" id="KAH3768692.1"/>
    </source>
</evidence>
<reference evidence="1" key="1">
    <citation type="journal article" date="2019" name="bioRxiv">
        <title>The Genome of the Zebra Mussel, Dreissena polymorpha: A Resource for Invasive Species Research.</title>
        <authorList>
            <person name="McCartney M.A."/>
            <person name="Auch B."/>
            <person name="Kono T."/>
            <person name="Mallez S."/>
            <person name="Zhang Y."/>
            <person name="Obille A."/>
            <person name="Becker A."/>
            <person name="Abrahante J.E."/>
            <person name="Garbe J."/>
            <person name="Badalamenti J.P."/>
            <person name="Herman A."/>
            <person name="Mangelson H."/>
            <person name="Liachko I."/>
            <person name="Sullivan S."/>
            <person name="Sone E.D."/>
            <person name="Koren S."/>
            <person name="Silverstein K.A.T."/>
            <person name="Beckman K.B."/>
            <person name="Gohl D.M."/>
        </authorList>
    </citation>
    <scope>NUCLEOTIDE SEQUENCE</scope>
    <source>
        <strain evidence="1">Duluth1</strain>
        <tissue evidence="1">Whole animal</tissue>
    </source>
</reference>
<accession>A0A9D4DYS4</accession>
<evidence type="ECO:0000313" key="2">
    <source>
        <dbReference type="Proteomes" id="UP000828390"/>
    </source>
</evidence>
<gene>
    <name evidence="1" type="ORF">DPMN_169911</name>
</gene>
<proteinExistence type="predicted"/>
<comment type="caution">
    <text evidence="1">The sequence shown here is derived from an EMBL/GenBank/DDBJ whole genome shotgun (WGS) entry which is preliminary data.</text>
</comment>
<sequence>MRGGIREKKGQVHRAARSVQPKRLAYLLCPIEVGAKEFCAVRSTGKDRRRTIQKLSQAAERSCSWLYLRRKEATWKR</sequence>
<organism evidence="1 2">
    <name type="scientific">Dreissena polymorpha</name>
    <name type="common">Zebra mussel</name>
    <name type="synonym">Mytilus polymorpha</name>
    <dbReference type="NCBI Taxonomy" id="45954"/>
    <lineage>
        <taxon>Eukaryota</taxon>
        <taxon>Metazoa</taxon>
        <taxon>Spiralia</taxon>
        <taxon>Lophotrochozoa</taxon>
        <taxon>Mollusca</taxon>
        <taxon>Bivalvia</taxon>
        <taxon>Autobranchia</taxon>
        <taxon>Heteroconchia</taxon>
        <taxon>Euheterodonta</taxon>
        <taxon>Imparidentia</taxon>
        <taxon>Neoheterodontei</taxon>
        <taxon>Myida</taxon>
        <taxon>Dreissenoidea</taxon>
        <taxon>Dreissenidae</taxon>
        <taxon>Dreissena</taxon>
    </lineage>
</organism>
<dbReference type="Proteomes" id="UP000828390">
    <property type="component" value="Unassembled WGS sequence"/>
</dbReference>
<dbReference type="AlphaFoldDB" id="A0A9D4DYS4"/>
<reference evidence="1" key="2">
    <citation type="submission" date="2020-11" db="EMBL/GenBank/DDBJ databases">
        <authorList>
            <person name="McCartney M.A."/>
            <person name="Auch B."/>
            <person name="Kono T."/>
            <person name="Mallez S."/>
            <person name="Becker A."/>
            <person name="Gohl D.M."/>
            <person name="Silverstein K.A.T."/>
            <person name="Koren S."/>
            <person name="Bechman K.B."/>
            <person name="Herman A."/>
            <person name="Abrahante J.E."/>
            <person name="Garbe J."/>
        </authorList>
    </citation>
    <scope>NUCLEOTIDE SEQUENCE</scope>
    <source>
        <strain evidence="1">Duluth1</strain>
        <tissue evidence="1">Whole animal</tissue>
    </source>
</reference>
<name>A0A9D4DYS4_DREPO</name>
<keyword evidence="2" id="KW-1185">Reference proteome</keyword>
<protein>
    <submittedName>
        <fullName evidence="1">Uncharacterized protein</fullName>
    </submittedName>
</protein>